<dbReference type="InterPro" id="IPR050392">
    <property type="entry name" value="Collagen/C1q_domain"/>
</dbReference>
<feature type="compositionally biased region" description="Pro residues" evidence="5">
    <location>
        <begin position="161"/>
        <end position="174"/>
    </location>
</feature>
<dbReference type="Proteomes" id="UP001145742">
    <property type="component" value="Unassembled WGS sequence"/>
</dbReference>
<keyword evidence="3" id="KW-0732">Signal</keyword>
<feature type="domain" description="Copper-fist" evidence="6">
    <location>
        <begin position="90"/>
        <end position="117"/>
    </location>
</feature>
<organism evidence="8 9">
    <name type="scientific">Willisornis vidua</name>
    <name type="common">Xingu scale-backed antbird</name>
    <dbReference type="NCBI Taxonomy" id="1566151"/>
    <lineage>
        <taxon>Eukaryota</taxon>
        <taxon>Metazoa</taxon>
        <taxon>Chordata</taxon>
        <taxon>Craniata</taxon>
        <taxon>Vertebrata</taxon>
        <taxon>Euteleostomi</taxon>
        <taxon>Archelosauria</taxon>
        <taxon>Archosauria</taxon>
        <taxon>Dinosauria</taxon>
        <taxon>Saurischia</taxon>
        <taxon>Theropoda</taxon>
        <taxon>Coelurosauria</taxon>
        <taxon>Aves</taxon>
        <taxon>Neognathae</taxon>
        <taxon>Neoaves</taxon>
        <taxon>Telluraves</taxon>
        <taxon>Australaves</taxon>
        <taxon>Passeriformes</taxon>
        <taxon>Thamnophilidae</taxon>
        <taxon>Willisornis</taxon>
    </lineage>
</organism>
<evidence type="ECO:0000256" key="4">
    <source>
        <dbReference type="ARBA" id="ARBA00023157"/>
    </source>
</evidence>
<keyword evidence="2" id="KW-0964">Secreted</keyword>
<feature type="region of interest" description="Disordered" evidence="5">
    <location>
        <begin position="271"/>
        <end position="307"/>
    </location>
</feature>
<evidence type="ECO:0000256" key="5">
    <source>
        <dbReference type="SAM" id="MobiDB-lite"/>
    </source>
</evidence>
<comment type="subcellular location">
    <subcellularLocation>
        <location evidence="1">Secreted</location>
    </subcellularLocation>
</comment>
<dbReference type="PROSITE" id="PS51041">
    <property type="entry name" value="EMI"/>
    <property type="match status" value="1"/>
</dbReference>
<name>A0ABQ9DLL2_9PASS</name>
<evidence type="ECO:0000313" key="8">
    <source>
        <dbReference type="EMBL" id="KAJ7424838.1"/>
    </source>
</evidence>
<reference evidence="8" key="1">
    <citation type="submission" date="2019-10" db="EMBL/GenBank/DDBJ databases">
        <authorList>
            <person name="Soares A.E.R."/>
            <person name="Aleixo A."/>
            <person name="Schneider P."/>
            <person name="Miyaki C.Y."/>
            <person name="Schneider M.P."/>
            <person name="Mello C."/>
            <person name="Vasconcelos A.T.R."/>
        </authorList>
    </citation>
    <scope>NUCLEOTIDE SEQUENCE</scope>
    <source>
        <tissue evidence="8">Muscle</tissue>
    </source>
</reference>
<gene>
    <name evidence="8" type="primary">EMID1</name>
    <name evidence="8" type="ORF">WISP_26393</name>
</gene>
<dbReference type="InterPro" id="IPR001083">
    <property type="entry name" value="Cu_fist_DNA-bd_dom"/>
</dbReference>
<sequence length="307" mass="32626">MAGGLFTGSLWLWPCLRHRIAGTSRFRSARNWCSYTVTRTVSCHIQNGTFLQRVFQGCRWPLACSGGSYRAVLRPLYRVTYRTLTALEWRCCPGHTGANCEEEARTFLTVRDTGRPSTAPRRPPLHPTAFSGCLNCSHVGELTARLATLEAQVARLSVAEPPTPAAPKGSPPGRGPDSGQLWGSPAARGSPGDDGDPLLSNTFTEVTRSIVGPVGPPGPVGPMGPPGPPGPIGPPGPPGPDASSFQTLLRQQARLEVLARRVTLLEAIIWPEPEPGSGSAPLGTETPRVPRGKRGSAQPPYGIVTRP</sequence>
<dbReference type="EMBL" id="WHWB01032613">
    <property type="protein sequence ID" value="KAJ7424838.1"/>
    <property type="molecule type" value="Genomic_DNA"/>
</dbReference>
<keyword evidence="9" id="KW-1185">Reference proteome</keyword>
<proteinExistence type="predicted"/>
<protein>
    <submittedName>
        <fullName evidence="8">EMI domain containing 1</fullName>
    </submittedName>
</protein>
<keyword evidence="4" id="KW-1015">Disulfide bond</keyword>
<evidence type="ECO:0000256" key="2">
    <source>
        <dbReference type="ARBA" id="ARBA00022525"/>
    </source>
</evidence>
<evidence type="ECO:0000313" key="9">
    <source>
        <dbReference type="Proteomes" id="UP001145742"/>
    </source>
</evidence>
<evidence type="ECO:0000259" key="7">
    <source>
        <dbReference type="PROSITE" id="PS51041"/>
    </source>
</evidence>
<dbReference type="PROSITE" id="PS50073">
    <property type="entry name" value="COPPER_FIST_2"/>
    <property type="match status" value="1"/>
</dbReference>
<feature type="region of interest" description="Disordered" evidence="5">
    <location>
        <begin position="159"/>
        <end position="244"/>
    </location>
</feature>
<feature type="compositionally biased region" description="Pro residues" evidence="5">
    <location>
        <begin position="214"/>
        <end position="240"/>
    </location>
</feature>
<dbReference type="InterPro" id="IPR011489">
    <property type="entry name" value="EMI_domain"/>
</dbReference>
<evidence type="ECO:0000259" key="6">
    <source>
        <dbReference type="PROSITE" id="PS50073"/>
    </source>
</evidence>
<comment type="caution">
    <text evidence="8">The sequence shown here is derived from an EMBL/GenBank/DDBJ whole genome shotgun (WGS) entry which is preliminary data.</text>
</comment>
<dbReference type="PANTHER" id="PTHR15427:SF23">
    <property type="entry name" value="EMI DOMAIN-CONTAINING PROTEIN 1"/>
    <property type="match status" value="1"/>
</dbReference>
<dbReference type="PANTHER" id="PTHR15427">
    <property type="entry name" value="EMILIN ELASTIN MICROFIBRIL INTERFACE-LOCATED PROTEIN ELASTIN MICROFIBRIL INTERFACER"/>
    <property type="match status" value="1"/>
</dbReference>
<dbReference type="Gene3D" id="1.20.5.320">
    <property type="entry name" value="6-Phosphogluconate Dehydrogenase, domain 3"/>
    <property type="match status" value="1"/>
</dbReference>
<evidence type="ECO:0000256" key="3">
    <source>
        <dbReference type="ARBA" id="ARBA00022729"/>
    </source>
</evidence>
<accession>A0ABQ9DLL2</accession>
<dbReference type="Pfam" id="PF07546">
    <property type="entry name" value="EMI"/>
    <property type="match status" value="1"/>
</dbReference>
<feature type="domain" description="EMI" evidence="7">
    <location>
        <begin position="29"/>
        <end position="102"/>
    </location>
</feature>
<evidence type="ECO:0000256" key="1">
    <source>
        <dbReference type="ARBA" id="ARBA00004613"/>
    </source>
</evidence>